<sequence length="925" mass="101279">MDSTWLESRTPPVTSGSSMMDMSTNPYSSSARGRTDYIPAWKVPISKSFSSVISTSEERPSSESGLGSGGERDHSTSSSSDPESVTPANVLNSKGVGDTEEASLIQILLPCIICNRTFSPDALERHSKVCTKVNVKTPYKPDRGKFDSTEQRKKGTKVEYFIPPPDTTGDTRLSASSSGFSRGSKNRSSLRGTSCTTRSTLSSEALLSLHQQPSSLGQNPSSRLAGATSPLRRQRSMSQTRGERGHSKPPSEYLFNDDNHSEFGSNSEESHGTMDPSLPSYAKPLVPTDECPFCNRCFGFKAFDRHVEYCKEKYVQRQYEVQPTPKEKIEAMERQEIRTKYRPIKGSSSCTSLRSVSPGKDFASMAYKLFGLRRTDGASNLYNNQLTNFKKSKGKECKGYIESLGLHRESVNMKNIESVGVLHSDSNESLTNSCYGDFTRGMRRPSPSPSKRGGNAMSVTNKINNLLSKTFHYQQNSSNNNYLAANNNSSGPVHPMKINTSSNIPKLAKSSDNLAMMMNNTGIPYGHVSSSGYGQPQQQVPQQASNSFNRNSRSRSSLHKNFFRSKRVEPEGTENTGSNMMMTNSGGGGGEVGGGKSSSSGCSSPLIITPMTFYTKANKTNHHQELFRPKGTTLLTQDPSYDPYEMAEKQLEELLKSQPINKNVNKKTARKLGLEKAFESVGVVHSDSFHTNMPSRHDMLGGGGDPNVAERKDNDQFVFDLPSGKMDDSYWDEILKKSRNASSSEVGGRDRQPENSQMSMSTSSETKSQQSDNSSFGDVNKSRALSQISSADSGFSRSGGVTDPEFEALESMVGEESAMRRGGHSHESGRNPLSSTHSLLLSNRTPFVRRTTFTQNQGKEPESPMQISPAPLTPSVPTRNESSSSDVFSPGPGSGARFCHECGNSYPSSIAKFCPECGERRVFKF</sequence>
<dbReference type="PROSITE" id="PS52027">
    <property type="entry name" value="ZF_C2HC_C3H"/>
    <property type="match status" value="1"/>
</dbReference>
<feature type="domain" description="C2HC/C3H-type" evidence="7">
    <location>
        <begin position="107"/>
        <end position="136"/>
    </location>
</feature>
<feature type="compositionally biased region" description="Polar residues" evidence="6">
    <location>
        <begin position="1"/>
        <end position="32"/>
    </location>
</feature>
<evidence type="ECO:0000256" key="4">
    <source>
        <dbReference type="ARBA" id="ARBA00022833"/>
    </source>
</evidence>
<feature type="compositionally biased region" description="Basic and acidic residues" evidence="6">
    <location>
        <begin position="139"/>
        <end position="157"/>
    </location>
</feature>
<feature type="compositionally biased region" description="Polar residues" evidence="6">
    <location>
        <begin position="754"/>
        <end position="779"/>
    </location>
</feature>
<feature type="compositionally biased region" description="Low complexity" evidence="6">
    <location>
        <begin position="535"/>
        <end position="551"/>
    </location>
</feature>
<evidence type="ECO:0000256" key="1">
    <source>
        <dbReference type="ARBA" id="ARBA00022723"/>
    </source>
</evidence>
<dbReference type="Proteomes" id="UP000198287">
    <property type="component" value="Unassembled WGS sequence"/>
</dbReference>
<evidence type="ECO:0000256" key="2">
    <source>
        <dbReference type="ARBA" id="ARBA00022737"/>
    </source>
</evidence>
<protein>
    <submittedName>
        <fullName evidence="8">Zinc finger C2HC domain-containing protein 1A</fullName>
    </submittedName>
</protein>
<feature type="compositionally biased region" description="Gly residues" evidence="6">
    <location>
        <begin position="585"/>
        <end position="596"/>
    </location>
</feature>
<keyword evidence="3 5" id="KW-0863">Zinc-finger</keyword>
<dbReference type="Gene3D" id="3.30.160.60">
    <property type="entry name" value="Classic Zinc Finger"/>
    <property type="match status" value="1"/>
</dbReference>
<keyword evidence="1" id="KW-0479">Metal-binding</keyword>
<dbReference type="Pfam" id="PF13913">
    <property type="entry name" value="zf-C2HC_2"/>
    <property type="match status" value="2"/>
</dbReference>
<evidence type="ECO:0000256" key="5">
    <source>
        <dbReference type="PROSITE-ProRule" id="PRU01371"/>
    </source>
</evidence>
<feature type="region of interest" description="Disordered" evidence="6">
    <location>
        <begin position="813"/>
        <end position="891"/>
    </location>
</feature>
<evidence type="ECO:0000259" key="7">
    <source>
        <dbReference type="PROSITE" id="PS52027"/>
    </source>
</evidence>
<feature type="region of interest" description="Disordered" evidence="6">
    <location>
        <begin position="739"/>
        <end position="779"/>
    </location>
</feature>
<accession>A0A226ELF9</accession>
<dbReference type="PANTHER" id="PTHR13555">
    <property type="entry name" value="C2H2 ZINC FINGER CGI-62-RELATED"/>
    <property type="match status" value="1"/>
</dbReference>
<comment type="caution">
    <text evidence="8">The sequence shown here is derived from an EMBL/GenBank/DDBJ whole genome shotgun (WGS) entry which is preliminary data.</text>
</comment>
<keyword evidence="4" id="KW-0862">Zinc</keyword>
<dbReference type="EMBL" id="LNIX01000003">
    <property type="protein sequence ID" value="OXA57834.1"/>
    <property type="molecule type" value="Genomic_DNA"/>
</dbReference>
<feature type="region of interest" description="Disordered" evidence="6">
    <location>
        <begin position="689"/>
        <end position="711"/>
    </location>
</feature>
<feature type="region of interest" description="Disordered" evidence="6">
    <location>
        <begin position="51"/>
        <end position="94"/>
    </location>
</feature>
<name>A0A226ELF9_FOLCA</name>
<feature type="region of interest" description="Disordered" evidence="6">
    <location>
        <begin position="527"/>
        <end position="601"/>
    </location>
</feature>
<keyword evidence="9" id="KW-1185">Reference proteome</keyword>
<evidence type="ECO:0000313" key="8">
    <source>
        <dbReference type="EMBL" id="OXA57834.1"/>
    </source>
</evidence>
<dbReference type="GO" id="GO:0008270">
    <property type="term" value="F:zinc ion binding"/>
    <property type="evidence" value="ECO:0007669"/>
    <property type="project" value="UniProtKB-KW"/>
</dbReference>
<dbReference type="PANTHER" id="PTHR13555:SF5">
    <property type="entry name" value="ZINC-FINGER OF A C2HC-TYPE"/>
    <property type="match status" value="1"/>
</dbReference>
<dbReference type="InterPro" id="IPR026319">
    <property type="entry name" value="ZC2HC1A/B-like"/>
</dbReference>
<reference evidence="8 9" key="1">
    <citation type="submission" date="2015-12" db="EMBL/GenBank/DDBJ databases">
        <title>The genome of Folsomia candida.</title>
        <authorList>
            <person name="Faddeeva A."/>
            <person name="Derks M.F."/>
            <person name="Anvar Y."/>
            <person name="Smit S."/>
            <person name="Van Straalen N."/>
            <person name="Roelofs D."/>
        </authorList>
    </citation>
    <scope>NUCLEOTIDE SEQUENCE [LARGE SCALE GENOMIC DNA]</scope>
    <source>
        <strain evidence="8 9">VU population</strain>
        <tissue evidence="8">Whole body</tissue>
    </source>
</reference>
<organism evidence="8 9">
    <name type="scientific">Folsomia candida</name>
    <name type="common">Springtail</name>
    <dbReference type="NCBI Taxonomy" id="158441"/>
    <lineage>
        <taxon>Eukaryota</taxon>
        <taxon>Metazoa</taxon>
        <taxon>Ecdysozoa</taxon>
        <taxon>Arthropoda</taxon>
        <taxon>Hexapoda</taxon>
        <taxon>Collembola</taxon>
        <taxon>Entomobryomorpha</taxon>
        <taxon>Isotomoidea</taxon>
        <taxon>Isotomidae</taxon>
        <taxon>Proisotominae</taxon>
        <taxon>Folsomia</taxon>
    </lineage>
</organism>
<feature type="compositionally biased region" description="Polar residues" evidence="6">
    <location>
        <begin position="875"/>
        <end position="887"/>
    </location>
</feature>
<keyword evidence="2" id="KW-0677">Repeat</keyword>
<feature type="region of interest" description="Disordered" evidence="6">
    <location>
        <begin position="436"/>
        <end position="457"/>
    </location>
</feature>
<feature type="compositionally biased region" description="Low complexity" evidence="6">
    <location>
        <begin position="174"/>
        <end position="189"/>
    </location>
</feature>
<dbReference type="AlphaFoldDB" id="A0A226ELF9"/>
<feature type="region of interest" description="Disordered" evidence="6">
    <location>
        <begin position="211"/>
        <end position="281"/>
    </location>
</feature>
<feature type="region of interest" description="Disordered" evidence="6">
    <location>
        <begin position="138"/>
        <end position="197"/>
    </location>
</feature>
<evidence type="ECO:0000256" key="6">
    <source>
        <dbReference type="SAM" id="MobiDB-lite"/>
    </source>
</evidence>
<feature type="compositionally biased region" description="Polar residues" evidence="6">
    <location>
        <begin position="211"/>
        <end position="222"/>
    </location>
</feature>
<proteinExistence type="predicted"/>
<evidence type="ECO:0000313" key="9">
    <source>
        <dbReference type="Proteomes" id="UP000198287"/>
    </source>
</evidence>
<feature type="compositionally biased region" description="Polar residues" evidence="6">
    <location>
        <begin position="831"/>
        <end position="858"/>
    </location>
</feature>
<feature type="region of interest" description="Disordered" evidence="6">
    <location>
        <begin position="1"/>
        <end position="33"/>
    </location>
</feature>
<evidence type="ECO:0000256" key="3">
    <source>
        <dbReference type="ARBA" id="ARBA00022771"/>
    </source>
</evidence>
<feature type="compositionally biased region" description="Low complexity" evidence="6">
    <location>
        <begin position="76"/>
        <end position="87"/>
    </location>
</feature>
<feature type="compositionally biased region" description="Basic residues" evidence="6">
    <location>
        <begin position="552"/>
        <end position="565"/>
    </location>
</feature>
<dbReference type="InterPro" id="IPR049899">
    <property type="entry name" value="Znf_C2HC_C3H"/>
</dbReference>
<gene>
    <name evidence="8" type="ORF">Fcan01_08379</name>
</gene>
<feature type="compositionally biased region" description="Low complexity" evidence="6">
    <location>
        <begin position="573"/>
        <end position="584"/>
    </location>
</feature>
<dbReference type="OMA" id="LAKFCYE"/>
<dbReference type="OrthoDB" id="10066537at2759"/>